<feature type="compositionally biased region" description="Polar residues" evidence="3">
    <location>
        <begin position="817"/>
        <end position="828"/>
    </location>
</feature>
<keyword evidence="1" id="KW-0505">Motor protein</keyword>
<feature type="region of interest" description="Disordered" evidence="3">
    <location>
        <begin position="744"/>
        <end position="843"/>
    </location>
</feature>
<feature type="coiled-coil region" evidence="2">
    <location>
        <begin position="595"/>
        <end position="629"/>
    </location>
</feature>
<dbReference type="InterPro" id="IPR036961">
    <property type="entry name" value="Kinesin_motor_dom_sf"/>
</dbReference>
<feature type="region of interest" description="Disordered" evidence="3">
    <location>
        <begin position="890"/>
        <end position="936"/>
    </location>
</feature>
<dbReference type="CDD" id="cd00106">
    <property type="entry name" value="KISc"/>
    <property type="match status" value="1"/>
</dbReference>
<evidence type="ECO:0000313" key="5">
    <source>
        <dbReference type="EMBL" id="KAL1901010.1"/>
    </source>
</evidence>
<dbReference type="PANTHER" id="PTHR24115:SF1000">
    <property type="entry name" value="KINESIN-LIKE PROTEIN KIF22"/>
    <property type="match status" value="1"/>
</dbReference>
<protein>
    <recommendedName>
        <fullName evidence="4">Kinesin motor domain-containing protein</fullName>
    </recommendedName>
</protein>
<organism evidence="5 6">
    <name type="scientific">Sporothrix stenoceras</name>
    <dbReference type="NCBI Taxonomy" id="5173"/>
    <lineage>
        <taxon>Eukaryota</taxon>
        <taxon>Fungi</taxon>
        <taxon>Dikarya</taxon>
        <taxon>Ascomycota</taxon>
        <taxon>Pezizomycotina</taxon>
        <taxon>Sordariomycetes</taxon>
        <taxon>Sordariomycetidae</taxon>
        <taxon>Ophiostomatales</taxon>
        <taxon>Ophiostomataceae</taxon>
        <taxon>Sporothrix</taxon>
    </lineage>
</organism>
<feature type="compositionally biased region" description="Acidic residues" evidence="3">
    <location>
        <begin position="758"/>
        <end position="771"/>
    </location>
</feature>
<feature type="compositionally biased region" description="Low complexity" evidence="3">
    <location>
        <begin position="452"/>
        <end position="494"/>
    </location>
</feature>
<reference evidence="5 6" key="1">
    <citation type="journal article" date="2024" name="IMA Fungus">
        <title>IMA Genome - F19 : A genome assembly and annotation guide to empower mycologists, including annotated draft genome sequences of Ceratocystis pirilliformis, Diaporthe australafricana, Fusarium ophioides, Paecilomyces lecythidis, and Sporothrix stenoceras.</title>
        <authorList>
            <person name="Aylward J."/>
            <person name="Wilson A.M."/>
            <person name="Visagie C.M."/>
            <person name="Spraker J."/>
            <person name="Barnes I."/>
            <person name="Buitendag C."/>
            <person name="Ceriani C."/>
            <person name="Del Mar Angel L."/>
            <person name="du Plessis D."/>
            <person name="Fuchs T."/>
            <person name="Gasser K."/>
            <person name="Kramer D."/>
            <person name="Li W."/>
            <person name="Munsamy K."/>
            <person name="Piso A."/>
            <person name="Price J.L."/>
            <person name="Sonnekus B."/>
            <person name="Thomas C."/>
            <person name="van der Nest A."/>
            <person name="van Dijk A."/>
            <person name="van Heerden A."/>
            <person name="van Vuuren N."/>
            <person name="Yilmaz N."/>
            <person name="Duong T.A."/>
            <person name="van der Merwe N.A."/>
            <person name="Wingfield M.J."/>
            <person name="Wingfield B.D."/>
        </authorList>
    </citation>
    <scope>NUCLEOTIDE SEQUENCE [LARGE SCALE GENOMIC DNA]</scope>
    <source>
        <strain evidence="5 6">CMW 5346</strain>
    </source>
</reference>
<keyword evidence="1" id="KW-0547">Nucleotide-binding</keyword>
<keyword evidence="1" id="KW-0067">ATP-binding</keyword>
<proteinExistence type="inferred from homology"/>
<dbReference type="EMBL" id="JAWCUI010000008">
    <property type="protein sequence ID" value="KAL1901010.1"/>
    <property type="molecule type" value="Genomic_DNA"/>
</dbReference>
<keyword evidence="2" id="KW-0175">Coiled coil</keyword>
<sequence>MSVRVVARVRPLLPGKELDKDVIVRVDSSEPGCPPNVVKIPSPKNEQEEFSFTFNGVYDQATTQEELFNAEVAPHIKALFQGLDITLFAYGVTGTGKTHTMRGGMKLADRGVIPRILSHVFRRGKKIAKDSEELVQVDVALSYYEIYNDKVYDLLEPPEKRTPTGLPLREKDNKTYVVGLSEQNCGDLRDFERLYIAANQNRVTHSTKLNAHSSRSHAILRVKLTQTTYSDDGSGSIVSVRESTASAIDLAGSEDNRRTDNGRERLVESAAINKSLFVLSQCVDAIARGEKRIPYRESKMTRILSLGQNNGITVMILNLAPVRSYHLDTLSSLTVSSRAKRIEVREIENEVVFKQLPRSLTSSTTSSSLAASAASSTMSLSTAASSVFSSSSSSSTSGSGPARQPLRALTSNTHNIQTGNAAAAATAKAAAADKPAKAFMVYTDCAAAKPARQAAAPSSTTTSSTTTPPTPGLPTSSTTSSLSSMSSRMGPLSSIAASRPSLATTKIGGHKPRPSEVTASKLARPSIHPYSASNIARPSVSAAAPPPPPPAAVSASTPMFSAEQIEAIIERKVAEALAAREKEEQQQQYLLEQLNHHNNNNSEAVQKRLEALERRIEDTTNAARNVNGGEDDPRAEGLRFLLLARQHKEVGDDAVALHYYEQALPYFPGQAKLLSKISRLKAKMGRRESSPRKMALQQQQLQQQPHKRKRAVTAASTALTTPTTPTFRRIGRIEAARSVSAGDVTTPVDFDHDHDGADGADADAEEDEDDMLPVPRLNYASAPEKSLFSPSPRRRTGTHMLGRLPAGSPSGRKAAKTSLSSGPNSSNGDDADDESRSLSTSSSAAALVAMTPRKKKLLDIVNSRDVARIRGLQGVSARTARGLVSYLERGGGVAGAEATDSEDDKESDEDDDDDNDEIVHSNSNDDEPMSPELTTPIHQIESLAQLRNVPGMGGETVERAYEGLVAMAI</sequence>
<dbReference type="Gene3D" id="3.40.850.10">
    <property type="entry name" value="Kinesin motor domain"/>
    <property type="match status" value="1"/>
</dbReference>
<comment type="caution">
    <text evidence="5">The sequence shown here is derived from an EMBL/GenBank/DDBJ whole genome shotgun (WGS) entry which is preliminary data.</text>
</comment>
<dbReference type="SMART" id="SM00129">
    <property type="entry name" value="KISc"/>
    <property type="match status" value="1"/>
</dbReference>
<evidence type="ECO:0000256" key="3">
    <source>
        <dbReference type="SAM" id="MobiDB-lite"/>
    </source>
</evidence>
<name>A0ABR3ZKQ3_9PEZI</name>
<comment type="similarity">
    <text evidence="1">Belongs to the TRAFAC class myosin-kinesin ATPase superfamily. Kinesin family.</text>
</comment>
<dbReference type="PANTHER" id="PTHR24115">
    <property type="entry name" value="KINESIN-RELATED"/>
    <property type="match status" value="1"/>
</dbReference>
<dbReference type="PRINTS" id="PR00380">
    <property type="entry name" value="KINESINHEAVY"/>
</dbReference>
<gene>
    <name evidence="5" type="ORF">Sste5346_002074</name>
</gene>
<dbReference type="InterPro" id="IPR027640">
    <property type="entry name" value="Kinesin-like_fam"/>
</dbReference>
<dbReference type="Proteomes" id="UP001583186">
    <property type="component" value="Unassembled WGS sequence"/>
</dbReference>
<accession>A0ABR3ZKQ3</accession>
<dbReference type="Pfam" id="PF00225">
    <property type="entry name" value="Kinesin"/>
    <property type="match status" value="1"/>
</dbReference>
<feature type="compositionally biased region" description="Acidic residues" evidence="3">
    <location>
        <begin position="899"/>
        <end position="916"/>
    </location>
</feature>
<dbReference type="PROSITE" id="PS50067">
    <property type="entry name" value="KINESIN_MOTOR_2"/>
    <property type="match status" value="1"/>
</dbReference>
<feature type="binding site" evidence="1">
    <location>
        <begin position="91"/>
        <end position="98"/>
    </location>
    <ligand>
        <name>ATP</name>
        <dbReference type="ChEBI" id="CHEBI:30616"/>
    </ligand>
</feature>
<dbReference type="SUPFAM" id="SSF52540">
    <property type="entry name" value="P-loop containing nucleoside triphosphate hydrolases"/>
    <property type="match status" value="1"/>
</dbReference>
<keyword evidence="6" id="KW-1185">Reference proteome</keyword>
<evidence type="ECO:0000259" key="4">
    <source>
        <dbReference type="PROSITE" id="PS50067"/>
    </source>
</evidence>
<evidence type="ECO:0000313" key="6">
    <source>
        <dbReference type="Proteomes" id="UP001583186"/>
    </source>
</evidence>
<feature type="domain" description="Kinesin motor" evidence="4">
    <location>
        <begin position="2"/>
        <end position="342"/>
    </location>
</feature>
<feature type="region of interest" description="Disordered" evidence="3">
    <location>
        <begin position="452"/>
        <end position="525"/>
    </location>
</feature>
<dbReference type="InterPro" id="IPR027417">
    <property type="entry name" value="P-loop_NTPase"/>
</dbReference>
<dbReference type="InterPro" id="IPR001752">
    <property type="entry name" value="Kinesin_motor_dom"/>
</dbReference>
<evidence type="ECO:0000256" key="1">
    <source>
        <dbReference type="PROSITE-ProRule" id="PRU00283"/>
    </source>
</evidence>
<evidence type="ECO:0000256" key="2">
    <source>
        <dbReference type="SAM" id="Coils"/>
    </source>
</evidence>